<comment type="caution">
    <text evidence="1">The sequence shown here is derived from an EMBL/GenBank/DDBJ whole genome shotgun (WGS) entry which is preliminary data.</text>
</comment>
<evidence type="ECO:0000313" key="2">
    <source>
        <dbReference type="Proteomes" id="UP001224122"/>
    </source>
</evidence>
<reference evidence="1 2" key="1">
    <citation type="submission" date="2023-07" db="EMBL/GenBank/DDBJ databases">
        <title>Genomic Encyclopedia of Type Strains, Phase IV (KMG-IV): sequencing the most valuable type-strain genomes for metagenomic binning, comparative biology and taxonomic classification.</title>
        <authorList>
            <person name="Goeker M."/>
        </authorList>
    </citation>
    <scope>NUCLEOTIDE SEQUENCE [LARGE SCALE GENOMIC DNA]</scope>
    <source>
        <strain evidence="1 2">DSM 27594</strain>
    </source>
</reference>
<organism evidence="1 2">
    <name type="scientific">Neobacillus ginsengisoli</name>
    <dbReference type="NCBI Taxonomy" id="904295"/>
    <lineage>
        <taxon>Bacteria</taxon>
        <taxon>Bacillati</taxon>
        <taxon>Bacillota</taxon>
        <taxon>Bacilli</taxon>
        <taxon>Bacillales</taxon>
        <taxon>Bacillaceae</taxon>
        <taxon>Neobacillus</taxon>
    </lineage>
</organism>
<keyword evidence="2" id="KW-1185">Reference proteome</keyword>
<accession>A0ABT9Y1G5</accession>
<proteinExistence type="predicted"/>
<dbReference type="Proteomes" id="UP001224122">
    <property type="component" value="Unassembled WGS sequence"/>
</dbReference>
<sequence>MDEFELMLEEIRKSTLQTLENSNIKIDLEKLNRFKGIISELVSIRNESEEQLAHLRTLTEKEIVNVQYSKGGETIHRDYYCPSPVLDLIVGALKRGKLFKRKPHFGRYSYEYCFDTNNRLILVRGVNEFTTPDSNFNEEYLLYKSNIITGVEFEHTGDIVAVSRCTFENNNIVKYERNLLKRIRELDL</sequence>
<dbReference type="EMBL" id="JAUSTW010000011">
    <property type="protein sequence ID" value="MDQ0201655.1"/>
    <property type="molecule type" value="Genomic_DNA"/>
</dbReference>
<name>A0ABT9Y1G5_9BACI</name>
<evidence type="ECO:0000313" key="1">
    <source>
        <dbReference type="EMBL" id="MDQ0201655.1"/>
    </source>
</evidence>
<dbReference type="RefSeq" id="WP_307413177.1">
    <property type="nucleotide sequence ID" value="NZ_JAUSTW010000011.1"/>
</dbReference>
<gene>
    <name evidence="1" type="ORF">J2S10_004865</name>
</gene>
<protein>
    <submittedName>
        <fullName evidence="1">Uncharacterized protein</fullName>
    </submittedName>
</protein>